<evidence type="ECO:0000256" key="2">
    <source>
        <dbReference type="ARBA" id="ARBA00005417"/>
    </source>
</evidence>
<dbReference type="GO" id="GO:0043190">
    <property type="term" value="C:ATP-binding cassette (ABC) transporter complex"/>
    <property type="evidence" value="ECO:0007669"/>
    <property type="project" value="TreeGrafter"/>
</dbReference>
<keyword evidence="7" id="KW-1278">Translocase</keyword>
<dbReference type="GO" id="GO:0042626">
    <property type="term" value="F:ATPase-coupled transmembrane transporter activity"/>
    <property type="evidence" value="ECO:0007669"/>
    <property type="project" value="TreeGrafter"/>
</dbReference>
<organism evidence="10 11">
    <name type="scientific">Clostridium magnum DSM 2767</name>
    <dbReference type="NCBI Taxonomy" id="1121326"/>
    <lineage>
        <taxon>Bacteria</taxon>
        <taxon>Bacillati</taxon>
        <taxon>Bacillota</taxon>
        <taxon>Clostridia</taxon>
        <taxon>Eubacteriales</taxon>
        <taxon>Clostridiaceae</taxon>
        <taxon>Clostridium</taxon>
    </lineage>
</organism>
<dbReference type="Pfam" id="PF00005">
    <property type="entry name" value="ABC_tran"/>
    <property type="match status" value="1"/>
</dbReference>
<dbReference type="FunFam" id="3.40.50.300:FF:000224">
    <property type="entry name" value="Energy-coupling factor transporter ATP-binding protein EcfA"/>
    <property type="match status" value="1"/>
</dbReference>
<evidence type="ECO:0000256" key="8">
    <source>
        <dbReference type="ARBA" id="ARBA00023136"/>
    </source>
</evidence>
<keyword evidence="6 10" id="KW-0067">ATP-binding</keyword>
<dbReference type="InterPro" id="IPR050095">
    <property type="entry name" value="ECF_ABC_transporter_ATP-bd"/>
</dbReference>
<keyword evidence="10" id="KW-0378">Hydrolase</keyword>
<dbReference type="SUPFAM" id="SSF52540">
    <property type="entry name" value="P-loop containing nucleoside triphosphate hydrolases"/>
    <property type="match status" value="1"/>
</dbReference>
<evidence type="ECO:0000313" key="11">
    <source>
        <dbReference type="Proteomes" id="UP000076603"/>
    </source>
</evidence>
<keyword evidence="3" id="KW-0813">Transport</keyword>
<comment type="subcellular location">
    <subcellularLocation>
        <location evidence="1">Cell membrane</location>
        <topology evidence="1">Peripheral membrane protein</topology>
    </subcellularLocation>
</comment>
<keyword evidence="5" id="KW-0547">Nucleotide-binding</keyword>
<dbReference type="CDD" id="cd03225">
    <property type="entry name" value="ABC_cobalt_CbiO_domain1"/>
    <property type="match status" value="1"/>
</dbReference>
<keyword evidence="4" id="KW-1003">Cell membrane</keyword>
<dbReference type="Gene3D" id="3.40.50.300">
    <property type="entry name" value="P-loop containing nucleotide triphosphate hydrolases"/>
    <property type="match status" value="1"/>
</dbReference>
<evidence type="ECO:0000256" key="7">
    <source>
        <dbReference type="ARBA" id="ARBA00022967"/>
    </source>
</evidence>
<dbReference type="EC" id="3.6.3.-" evidence="10"/>
<dbReference type="SMART" id="SM00382">
    <property type="entry name" value="AAA"/>
    <property type="match status" value="1"/>
</dbReference>
<dbReference type="InterPro" id="IPR027417">
    <property type="entry name" value="P-loop_NTPase"/>
</dbReference>
<dbReference type="InterPro" id="IPR003439">
    <property type="entry name" value="ABC_transporter-like_ATP-bd"/>
</dbReference>
<sequence>MKKIVVENLKYKYPLTKDLALKDISFQIEEGEFIGVIGENGAGKSTLCQALVGLVPHFYKGAYGGKILVDNIEVYKSDVTILSKKVGIVFQNPFTQVTGSKLTVYEEIAFGLENFGLPQDEMRNRIDYALKLLDIYKFKDRNPFDLSGGQMQRMALASVIAMKPEIIVLDEPTSQLDPQGSEEVFKAIQNLCSEKITIVMVEHKMEKIAKYSDRVMLLNNGQLMDFDVPSKIFSRDDLKEYGVTAPAFTLICRGLQIKNRDTGLYPITIDEAYDLVVNQNE</sequence>
<feature type="domain" description="ABC transporter" evidence="9">
    <location>
        <begin position="4"/>
        <end position="245"/>
    </location>
</feature>
<protein>
    <submittedName>
        <fullName evidence="10">Energy-coupling factor transporter ATP-binding protein EcfA1</fullName>
        <ecNumber evidence="10">3.6.3.-</ecNumber>
    </submittedName>
</protein>
<comment type="similarity">
    <text evidence="2">Belongs to the ABC transporter superfamily.</text>
</comment>
<accession>A0A161WZM7</accession>
<dbReference type="PROSITE" id="PS50893">
    <property type="entry name" value="ABC_TRANSPORTER_2"/>
    <property type="match status" value="1"/>
</dbReference>
<dbReference type="EMBL" id="LWAE01000002">
    <property type="protein sequence ID" value="KZL92618.1"/>
    <property type="molecule type" value="Genomic_DNA"/>
</dbReference>
<dbReference type="InterPro" id="IPR017871">
    <property type="entry name" value="ABC_transporter-like_CS"/>
</dbReference>
<evidence type="ECO:0000256" key="3">
    <source>
        <dbReference type="ARBA" id="ARBA00022448"/>
    </source>
</evidence>
<dbReference type="RefSeq" id="WP_066622214.1">
    <property type="nucleotide sequence ID" value="NZ_FQXL01000044.1"/>
</dbReference>
<dbReference type="GO" id="GO:0005524">
    <property type="term" value="F:ATP binding"/>
    <property type="evidence" value="ECO:0007669"/>
    <property type="project" value="UniProtKB-KW"/>
</dbReference>
<dbReference type="PROSITE" id="PS00211">
    <property type="entry name" value="ABC_TRANSPORTER_1"/>
    <property type="match status" value="1"/>
</dbReference>
<evidence type="ECO:0000256" key="5">
    <source>
        <dbReference type="ARBA" id="ARBA00022741"/>
    </source>
</evidence>
<keyword evidence="8" id="KW-0472">Membrane</keyword>
<evidence type="ECO:0000259" key="9">
    <source>
        <dbReference type="PROSITE" id="PS50893"/>
    </source>
</evidence>
<reference evidence="10 11" key="1">
    <citation type="submission" date="2016-04" db="EMBL/GenBank/DDBJ databases">
        <title>Genome sequence of Clostridium magnum DSM 2767.</title>
        <authorList>
            <person name="Poehlein A."/>
            <person name="Uhlig R."/>
            <person name="Fischer R."/>
            <person name="Bahl H."/>
            <person name="Daniel R."/>
        </authorList>
    </citation>
    <scope>NUCLEOTIDE SEQUENCE [LARGE SCALE GENOMIC DNA]</scope>
    <source>
        <strain evidence="10 11">DSM 2767</strain>
    </source>
</reference>
<evidence type="ECO:0000313" key="10">
    <source>
        <dbReference type="EMBL" id="KZL92618.1"/>
    </source>
</evidence>
<dbReference type="Proteomes" id="UP000076603">
    <property type="component" value="Unassembled WGS sequence"/>
</dbReference>
<dbReference type="InterPro" id="IPR003593">
    <property type="entry name" value="AAA+_ATPase"/>
</dbReference>
<evidence type="ECO:0000256" key="6">
    <source>
        <dbReference type="ARBA" id="ARBA00022840"/>
    </source>
</evidence>
<gene>
    <name evidence="10" type="primary">ecfA1_2</name>
    <name evidence="10" type="ORF">CLMAG_24320</name>
</gene>
<dbReference type="STRING" id="1121326.CLMAG_24320"/>
<dbReference type="PATRIC" id="fig|1121326.3.peg.2430"/>
<dbReference type="AlphaFoldDB" id="A0A161WZM7"/>
<name>A0A161WZM7_9CLOT</name>
<keyword evidence="11" id="KW-1185">Reference proteome</keyword>
<evidence type="ECO:0000256" key="1">
    <source>
        <dbReference type="ARBA" id="ARBA00004202"/>
    </source>
</evidence>
<proteinExistence type="inferred from homology"/>
<dbReference type="GO" id="GO:0016887">
    <property type="term" value="F:ATP hydrolysis activity"/>
    <property type="evidence" value="ECO:0007669"/>
    <property type="project" value="InterPro"/>
</dbReference>
<dbReference type="PANTHER" id="PTHR43553">
    <property type="entry name" value="HEAVY METAL TRANSPORTER"/>
    <property type="match status" value="1"/>
</dbReference>
<evidence type="ECO:0000256" key="4">
    <source>
        <dbReference type="ARBA" id="ARBA00022475"/>
    </source>
</evidence>
<dbReference type="InterPro" id="IPR015856">
    <property type="entry name" value="ABC_transpr_CbiO/EcfA_su"/>
</dbReference>
<comment type="caution">
    <text evidence="10">The sequence shown here is derived from an EMBL/GenBank/DDBJ whole genome shotgun (WGS) entry which is preliminary data.</text>
</comment>
<dbReference type="OrthoDB" id="501320at2"/>